<protein>
    <recommendedName>
        <fullName evidence="2">EF-hand domain-containing protein</fullName>
    </recommendedName>
</protein>
<reference evidence="3 4" key="1">
    <citation type="submission" date="2020-07" db="EMBL/GenBank/DDBJ databases">
        <title>Genomic Encyclopedia of Type Strains, Phase IV (KMG-V): Genome sequencing to study the core and pangenomes of soil and plant-associated prokaryotes.</title>
        <authorList>
            <person name="Whitman W."/>
        </authorList>
    </citation>
    <scope>NUCLEOTIDE SEQUENCE [LARGE SCALE GENOMIC DNA]</scope>
    <source>
        <strain evidence="3 4">AN3</strain>
    </source>
</reference>
<evidence type="ECO:0000256" key="1">
    <source>
        <dbReference type="SAM" id="SignalP"/>
    </source>
</evidence>
<evidence type="ECO:0000259" key="2">
    <source>
        <dbReference type="PROSITE" id="PS50222"/>
    </source>
</evidence>
<dbReference type="InterPro" id="IPR011992">
    <property type="entry name" value="EF-hand-dom_pair"/>
</dbReference>
<accession>A0A839EEV9</accession>
<feature type="domain" description="EF-hand" evidence="2">
    <location>
        <begin position="103"/>
        <end position="129"/>
    </location>
</feature>
<organism evidence="3 4">
    <name type="scientific">Phyllobacterium myrsinacearum</name>
    <dbReference type="NCBI Taxonomy" id="28101"/>
    <lineage>
        <taxon>Bacteria</taxon>
        <taxon>Pseudomonadati</taxon>
        <taxon>Pseudomonadota</taxon>
        <taxon>Alphaproteobacteria</taxon>
        <taxon>Hyphomicrobiales</taxon>
        <taxon>Phyllobacteriaceae</taxon>
        <taxon>Phyllobacterium</taxon>
    </lineage>
</organism>
<keyword evidence="1" id="KW-0732">Signal</keyword>
<keyword evidence="4" id="KW-1185">Reference proteome</keyword>
<dbReference type="InterPro" id="IPR002048">
    <property type="entry name" value="EF_hand_dom"/>
</dbReference>
<dbReference type="EMBL" id="JACGXN010000001">
    <property type="protein sequence ID" value="MBA8877462.1"/>
    <property type="molecule type" value="Genomic_DNA"/>
</dbReference>
<comment type="caution">
    <text evidence="3">The sequence shown here is derived from an EMBL/GenBank/DDBJ whole genome shotgun (WGS) entry which is preliminary data.</text>
</comment>
<dbReference type="SUPFAM" id="SSF47473">
    <property type="entry name" value="EF-hand"/>
    <property type="match status" value="1"/>
</dbReference>
<evidence type="ECO:0000313" key="4">
    <source>
        <dbReference type="Proteomes" id="UP000549052"/>
    </source>
</evidence>
<dbReference type="AlphaFoldDB" id="A0A839EEV9"/>
<feature type="chain" id="PRO_5032465883" description="EF-hand domain-containing protein" evidence="1">
    <location>
        <begin position="25"/>
        <end position="147"/>
    </location>
</feature>
<proteinExistence type="predicted"/>
<dbReference type="Proteomes" id="UP000549052">
    <property type="component" value="Unassembled WGS sequence"/>
</dbReference>
<dbReference type="GO" id="GO:0005509">
    <property type="term" value="F:calcium ion binding"/>
    <property type="evidence" value="ECO:0007669"/>
    <property type="project" value="InterPro"/>
</dbReference>
<evidence type="ECO:0000313" key="3">
    <source>
        <dbReference type="EMBL" id="MBA8877462.1"/>
    </source>
</evidence>
<feature type="signal peptide" evidence="1">
    <location>
        <begin position="1"/>
        <end position="24"/>
    </location>
</feature>
<sequence>MKNNYLFIFGLIAIGLTGAAPAQAGSYRLSVPVDAPAKQMILKVDDKPGSPAAGAPLKLDAKIVQDAVNQQLKNHFDRAASPSGQLTANAAKAAGWGFISDHFQEIDRDNKGYVSYADVSAFMKARSPLKVPASMAKPGDKAVQIIE</sequence>
<dbReference type="RefSeq" id="WP_182548129.1">
    <property type="nucleotide sequence ID" value="NZ_JACGXN010000001.1"/>
</dbReference>
<dbReference type="PROSITE" id="PS50222">
    <property type="entry name" value="EF_HAND_2"/>
    <property type="match status" value="1"/>
</dbReference>
<gene>
    <name evidence="3" type="ORF">FHW16_001144</name>
</gene>
<name>A0A839EEV9_9HYPH</name>